<dbReference type="EnsemblPlants" id="OGLUM03G18730.1">
    <property type="protein sequence ID" value="OGLUM03G18730.1"/>
    <property type="gene ID" value="OGLUM03G18730"/>
</dbReference>
<reference evidence="1" key="2">
    <citation type="submission" date="2018-05" db="EMBL/GenBank/DDBJ databases">
        <title>OgluRS3 (Oryza glumaepatula Reference Sequence Version 3).</title>
        <authorList>
            <person name="Zhang J."/>
            <person name="Kudrna D."/>
            <person name="Lee S."/>
            <person name="Talag J."/>
            <person name="Welchert J."/>
            <person name="Wing R.A."/>
        </authorList>
    </citation>
    <scope>NUCLEOTIDE SEQUENCE [LARGE SCALE GENOMIC DNA]</scope>
</reference>
<evidence type="ECO:0000313" key="2">
    <source>
        <dbReference type="Proteomes" id="UP000026961"/>
    </source>
</evidence>
<organism evidence="1">
    <name type="scientific">Oryza glumipatula</name>
    <dbReference type="NCBI Taxonomy" id="40148"/>
    <lineage>
        <taxon>Eukaryota</taxon>
        <taxon>Viridiplantae</taxon>
        <taxon>Streptophyta</taxon>
        <taxon>Embryophyta</taxon>
        <taxon>Tracheophyta</taxon>
        <taxon>Spermatophyta</taxon>
        <taxon>Magnoliopsida</taxon>
        <taxon>Liliopsida</taxon>
        <taxon>Poales</taxon>
        <taxon>Poaceae</taxon>
        <taxon>BOP clade</taxon>
        <taxon>Oryzoideae</taxon>
        <taxon>Oryzeae</taxon>
        <taxon>Oryzinae</taxon>
        <taxon>Oryza</taxon>
    </lineage>
</organism>
<evidence type="ECO:0000313" key="1">
    <source>
        <dbReference type="EnsemblPlants" id="OGLUM03G18730.1"/>
    </source>
</evidence>
<name>A0A0D9Z7P0_9ORYZ</name>
<proteinExistence type="predicted"/>
<keyword evidence="2" id="KW-1185">Reference proteome</keyword>
<reference evidence="1" key="1">
    <citation type="submission" date="2015-04" db="UniProtKB">
        <authorList>
            <consortium name="EnsemblPlants"/>
        </authorList>
    </citation>
    <scope>IDENTIFICATION</scope>
</reference>
<dbReference type="HOGENOM" id="CLU_2907763_0_0_1"/>
<dbReference type="AlphaFoldDB" id="A0A0D9Z7P0"/>
<dbReference type="Proteomes" id="UP000026961">
    <property type="component" value="Chromosome 3"/>
</dbReference>
<dbReference type="Gramene" id="OGLUM03G18730.1">
    <property type="protein sequence ID" value="OGLUM03G18730.1"/>
    <property type="gene ID" value="OGLUM03G18730"/>
</dbReference>
<accession>A0A0D9Z7P0</accession>
<sequence>MTLSLRNRHLITGTFFRRLQDENEHGESMGMPSMQAALHCLPLLLWPHRATANLAALRHLLL</sequence>
<protein>
    <submittedName>
        <fullName evidence="1">Uncharacterized protein</fullName>
    </submittedName>
</protein>